<reference evidence="2 3" key="1">
    <citation type="submission" date="2019-07" db="EMBL/GenBank/DDBJ databases">
        <title>Whole genome shotgun sequence of Halomonas halophila NBRC 102604.</title>
        <authorList>
            <person name="Hosoyama A."/>
            <person name="Uohara A."/>
            <person name="Ohji S."/>
            <person name="Ichikawa N."/>
        </authorList>
    </citation>
    <scope>NUCLEOTIDE SEQUENCE [LARGE SCALE GENOMIC DNA]</scope>
    <source>
        <strain evidence="2 3">NBRC 102604</strain>
    </source>
</reference>
<organism evidence="2 3">
    <name type="scientific">Halomonas halophila</name>
    <dbReference type="NCBI Taxonomy" id="29573"/>
    <lineage>
        <taxon>Bacteria</taxon>
        <taxon>Pseudomonadati</taxon>
        <taxon>Pseudomonadota</taxon>
        <taxon>Gammaproteobacteria</taxon>
        <taxon>Oceanospirillales</taxon>
        <taxon>Halomonadaceae</taxon>
        <taxon>Halomonas</taxon>
    </lineage>
</organism>
<comment type="caution">
    <text evidence="2">The sequence shown here is derived from an EMBL/GenBank/DDBJ whole genome shotgun (WGS) entry which is preliminary data.</text>
</comment>
<keyword evidence="3" id="KW-1185">Reference proteome</keyword>
<dbReference type="EMBL" id="BJUS01000047">
    <property type="protein sequence ID" value="GEK74504.1"/>
    <property type="molecule type" value="Genomic_DNA"/>
</dbReference>
<sequence length="317" mass="36302">MSVSIQERLEFYEKNYVPIAEYHLDKGGKVYIGNDNKVCRFCGKGEPDVTFRDIAHAVPEFLGNNQLILRNECDTCNKFVSENLEDHLDKYTKPYRLAAQIKGKKKVPSYKTKDKKSRYEFTSSEGAKIIDREDSNFTNLDIENKSIEANFHLEPHIPSAVFKCLVKIALSVIDDSELLQFKNAITWLLEPDHSKTICKPQIILNAFIPGPKPNKRVTVLVLRRKPGVKISPYCHLLICFGNIAYQIVVPSDVDISEGTKTIQLTRFPLPFEFDWQYGDVIFGQEDVTSSEIVRDKMLPMTFCFDEAEKLDHNSVKL</sequence>
<dbReference type="InterPro" id="IPR029471">
    <property type="entry name" value="HNH_5"/>
</dbReference>
<dbReference type="Proteomes" id="UP000321121">
    <property type="component" value="Unassembled WGS sequence"/>
</dbReference>
<proteinExistence type="predicted"/>
<dbReference type="RefSeq" id="WP_146910170.1">
    <property type="nucleotide sequence ID" value="NZ_BJUS01000047.1"/>
</dbReference>
<accession>A0ABQ0U7L1</accession>
<protein>
    <recommendedName>
        <fullName evidence="1">HNH endonuclease 5 domain-containing protein</fullName>
    </recommendedName>
</protein>
<evidence type="ECO:0000313" key="3">
    <source>
        <dbReference type="Proteomes" id="UP000321121"/>
    </source>
</evidence>
<name>A0ABQ0U7L1_9GAMM</name>
<gene>
    <name evidence="2" type="ORF">HHA04nite_30480</name>
</gene>
<evidence type="ECO:0000259" key="1">
    <source>
        <dbReference type="Pfam" id="PF14279"/>
    </source>
</evidence>
<dbReference type="Pfam" id="PF14279">
    <property type="entry name" value="HNH_5"/>
    <property type="match status" value="1"/>
</dbReference>
<feature type="domain" description="HNH endonuclease 5" evidence="1">
    <location>
        <begin position="39"/>
        <end position="90"/>
    </location>
</feature>
<evidence type="ECO:0000313" key="2">
    <source>
        <dbReference type="EMBL" id="GEK74504.1"/>
    </source>
</evidence>